<reference evidence="2 3" key="1">
    <citation type="submission" date="2019-06" db="EMBL/GenBank/DDBJ databases">
        <title>Whole genome sequencing of XDR Enterobacter.</title>
        <authorList>
            <person name="Gnana Soundari P."/>
            <person name="Vijayakumar R."/>
            <person name="Krishnan P."/>
        </authorList>
    </citation>
    <scope>NUCLEOTIDE SEQUENCE [LARGE SCALE GENOMIC DNA]</scope>
    <source>
        <strain evidence="2 3">C126</strain>
    </source>
</reference>
<evidence type="ECO:0000313" key="3">
    <source>
        <dbReference type="Proteomes" id="UP000318237"/>
    </source>
</evidence>
<name>A0A4Y5ZW18_9ENTR</name>
<protein>
    <submittedName>
        <fullName evidence="2">Uncharacterized protein</fullName>
    </submittedName>
</protein>
<feature type="transmembrane region" description="Helical" evidence="1">
    <location>
        <begin position="14"/>
        <end position="33"/>
    </location>
</feature>
<keyword evidence="1" id="KW-1133">Transmembrane helix</keyword>
<dbReference type="AlphaFoldDB" id="A0A4Y5ZW18"/>
<organism evidence="2 3">
    <name type="scientific">Enterobacter hormaechei</name>
    <dbReference type="NCBI Taxonomy" id="158836"/>
    <lineage>
        <taxon>Bacteria</taxon>
        <taxon>Pseudomonadati</taxon>
        <taxon>Pseudomonadota</taxon>
        <taxon>Gammaproteobacteria</taxon>
        <taxon>Enterobacterales</taxon>
        <taxon>Enterobacteriaceae</taxon>
        <taxon>Enterobacter</taxon>
        <taxon>Enterobacter cloacae complex</taxon>
    </lineage>
</organism>
<keyword evidence="1" id="KW-0812">Transmembrane</keyword>
<dbReference type="EMBL" id="CP041054">
    <property type="protein sequence ID" value="QDE47598.1"/>
    <property type="molecule type" value="Genomic_DNA"/>
</dbReference>
<keyword evidence="1" id="KW-0472">Membrane</keyword>
<evidence type="ECO:0000256" key="1">
    <source>
        <dbReference type="SAM" id="Phobius"/>
    </source>
</evidence>
<accession>A0A4Y5ZW18</accession>
<dbReference type="Proteomes" id="UP000318237">
    <property type="component" value="Chromosome"/>
</dbReference>
<proteinExistence type="predicted"/>
<sequence length="93" mass="10983">MGPFTENNNDETNLLRWVAIAALMAGGTFTVAANPPAAPPVSYGVEEDVFTPCGRRMAWWPRLTRWQRRWASIFLNRAVTRWMRRSRWDMRWR</sequence>
<evidence type="ECO:0000313" key="2">
    <source>
        <dbReference type="EMBL" id="QDE47598.1"/>
    </source>
</evidence>
<gene>
    <name evidence="2" type="ORF">EIN43_19285</name>
</gene>